<name>A0A6G5AIE8_RHIMP</name>
<evidence type="ECO:0000313" key="1">
    <source>
        <dbReference type="EMBL" id="NIE49817.1"/>
    </source>
</evidence>
<accession>A0A6G5AIE8</accession>
<dbReference type="AlphaFoldDB" id="A0A6G5AIE8"/>
<sequence>MSSDIFLISLGHRHGETTHNFFAKYLNMGCYIIDVFNLHIKRFSRHTSHCFRLIFSWLPFTWAVYSSCGQIDCSIIIMFSDRRFSFKLGSKSCHSHSITAVATHHQDKTMITIKEDRYS</sequence>
<dbReference type="EMBL" id="GIKN01007544">
    <property type="protein sequence ID" value="NIE49817.1"/>
    <property type="molecule type" value="Transcribed_RNA"/>
</dbReference>
<organism evidence="1">
    <name type="scientific">Rhipicephalus microplus</name>
    <name type="common">Cattle tick</name>
    <name type="synonym">Boophilus microplus</name>
    <dbReference type="NCBI Taxonomy" id="6941"/>
    <lineage>
        <taxon>Eukaryota</taxon>
        <taxon>Metazoa</taxon>
        <taxon>Ecdysozoa</taxon>
        <taxon>Arthropoda</taxon>
        <taxon>Chelicerata</taxon>
        <taxon>Arachnida</taxon>
        <taxon>Acari</taxon>
        <taxon>Parasitiformes</taxon>
        <taxon>Ixodida</taxon>
        <taxon>Ixodoidea</taxon>
        <taxon>Ixodidae</taxon>
        <taxon>Rhipicephalinae</taxon>
        <taxon>Rhipicephalus</taxon>
        <taxon>Boophilus</taxon>
    </lineage>
</organism>
<protein>
    <submittedName>
        <fullName evidence="1">Uncharacterized protein</fullName>
    </submittedName>
</protein>
<reference evidence="1" key="1">
    <citation type="submission" date="2020-03" db="EMBL/GenBank/DDBJ databases">
        <title>A transcriptome and proteome of the tick Rhipicephalus microplus shaped by the genetic composition of its hosts and developmental stage.</title>
        <authorList>
            <person name="Garcia G.R."/>
            <person name="Ribeiro J.M.C."/>
            <person name="Maruyama S.R."/>
            <person name="Gardinasse L.G."/>
            <person name="Nelson K."/>
            <person name="Ferreira B.R."/>
            <person name="Andrade T.G."/>
            <person name="Santos I.K.F.M."/>
        </authorList>
    </citation>
    <scope>NUCLEOTIDE SEQUENCE</scope>
    <source>
        <strain evidence="1">NSGR</strain>
        <tissue evidence="1">Salivary glands</tissue>
    </source>
</reference>
<proteinExistence type="predicted"/>